<evidence type="ECO:0000259" key="1">
    <source>
        <dbReference type="Pfam" id="PF24035"/>
    </source>
</evidence>
<comment type="caution">
    <text evidence="2">The sequence shown here is derived from an EMBL/GenBank/DDBJ whole genome shotgun (WGS) entry which is preliminary data.</text>
</comment>
<keyword evidence="3" id="KW-1185">Reference proteome</keyword>
<accession>A0ABD6A4E4</accession>
<dbReference type="InterPro" id="IPR055768">
    <property type="entry name" value="DUF7344"/>
</dbReference>
<sequence length="114" mass="13079">MKVKQIERSVDTHLRLLSNRRRRYALACLQEYGPSIALADLADEVAVREHDAPLPAIDERAVLDVYMSLYHSHVPKFVDAGIVEYDQERDLVRIEGVPPLLERLFGVVEQDDRP</sequence>
<gene>
    <name evidence="2" type="ORF">ACFQPE_00430</name>
</gene>
<dbReference type="Proteomes" id="UP001596547">
    <property type="component" value="Unassembled WGS sequence"/>
</dbReference>
<feature type="domain" description="DUF7344" evidence="1">
    <location>
        <begin position="15"/>
        <end position="93"/>
    </location>
</feature>
<dbReference type="GeneID" id="79314224"/>
<name>A0ABD6A4E4_9EURY</name>
<dbReference type="Pfam" id="PF24035">
    <property type="entry name" value="DUF7344"/>
    <property type="match status" value="1"/>
</dbReference>
<dbReference type="RefSeq" id="WP_276304670.1">
    <property type="nucleotide sequence ID" value="NZ_CP119992.1"/>
</dbReference>
<proteinExistence type="predicted"/>
<evidence type="ECO:0000313" key="3">
    <source>
        <dbReference type="Proteomes" id="UP001596547"/>
    </source>
</evidence>
<dbReference type="EMBL" id="JBHTBF010000001">
    <property type="protein sequence ID" value="MFC7315265.1"/>
    <property type="molecule type" value="Genomic_DNA"/>
</dbReference>
<protein>
    <recommendedName>
        <fullName evidence="1">DUF7344 domain-containing protein</fullName>
    </recommendedName>
</protein>
<organism evidence="2 3">
    <name type="scientific">Halomarina halobia</name>
    <dbReference type="NCBI Taxonomy" id="3033386"/>
    <lineage>
        <taxon>Archaea</taxon>
        <taxon>Methanobacteriati</taxon>
        <taxon>Methanobacteriota</taxon>
        <taxon>Stenosarchaea group</taxon>
        <taxon>Halobacteria</taxon>
        <taxon>Halobacteriales</taxon>
        <taxon>Natronomonadaceae</taxon>
        <taxon>Halomarina</taxon>
    </lineage>
</organism>
<reference evidence="2 3" key="1">
    <citation type="journal article" date="2019" name="Int. J. Syst. Evol. Microbiol.">
        <title>The Global Catalogue of Microorganisms (GCM) 10K type strain sequencing project: providing services to taxonomists for standard genome sequencing and annotation.</title>
        <authorList>
            <consortium name="The Broad Institute Genomics Platform"/>
            <consortium name="The Broad Institute Genome Sequencing Center for Infectious Disease"/>
            <person name="Wu L."/>
            <person name="Ma J."/>
        </authorList>
    </citation>
    <scope>NUCLEOTIDE SEQUENCE [LARGE SCALE GENOMIC DNA]</scope>
    <source>
        <strain evidence="2 3">PSR21</strain>
    </source>
</reference>
<evidence type="ECO:0000313" key="2">
    <source>
        <dbReference type="EMBL" id="MFC7315265.1"/>
    </source>
</evidence>
<dbReference type="AlphaFoldDB" id="A0ABD6A4E4"/>